<evidence type="ECO:0000313" key="2">
    <source>
        <dbReference type="Proteomes" id="UP001163324"/>
    </source>
</evidence>
<comment type="caution">
    <text evidence="1">The sequence shown here is derived from an EMBL/GenBank/DDBJ whole genome shotgun (WGS) entry which is preliminary data.</text>
</comment>
<accession>A0ACC0VC06</accession>
<dbReference type="EMBL" id="CM047941">
    <property type="protein sequence ID" value="KAI9903427.1"/>
    <property type="molecule type" value="Genomic_DNA"/>
</dbReference>
<name>A0ACC0VC06_9HYPO</name>
<reference evidence="1" key="1">
    <citation type="submission" date="2022-10" db="EMBL/GenBank/DDBJ databases">
        <title>Complete Genome of Trichothecium roseum strain YXFP-22015, a Plant Pathogen Isolated from Citrus.</title>
        <authorList>
            <person name="Wang Y."/>
            <person name="Zhu L."/>
        </authorList>
    </citation>
    <scope>NUCLEOTIDE SEQUENCE</scope>
    <source>
        <strain evidence="1">YXFP-22015</strain>
    </source>
</reference>
<dbReference type="Proteomes" id="UP001163324">
    <property type="component" value="Chromosome 2"/>
</dbReference>
<proteinExistence type="predicted"/>
<evidence type="ECO:0000313" key="1">
    <source>
        <dbReference type="EMBL" id="KAI9903427.1"/>
    </source>
</evidence>
<organism evidence="1 2">
    <name type="scientific">Trichothecium roseum</name>
    <dbReference type="NCBI Taxonomy" id="47278"/>
    <lineage>
        <taxon>Eukaryota</taxon>
        <taxon>Fungi</taxon>
        <taxon>Dikarya</taxon>
        <taxon>Ascomycota</taxon>
        <taxon>Pezizomycotina</taxon>
        <taxon>Sordariomycetes</taxon>
        <taxon>Hypocreomycetidae</taxon>
        <taxon>Hypocreales</taxon>
        <taxon>Hypocreales incertae sedis</taxon>
        <taxon>Trichothecium</taxon>
    </lineage>
</organism>
<gene>
    <name evidence="1" type="ORF">N3K66_002779</name>
</gene>
<keyword evidence="2" id="KW-1185">Reference proteome</keyword>
<protein>
    <submittedName>
        <fullName evidence="1">Uncharacterized protein</fullName>
    </submittedName>
</protein>
<sequence length="334" mass="36957">MAPKNGINKHESDADSDFSSVSHDSMPAIEAYGHKYHGSGRIWVPIDESAVRHAVIQHDLFKLILNDRLTETRLPIEDPNFKAPNGQPFSILDVGSGTGTWAVEMARTFPQAEVLGIDITSALLPTDVPKNLTFEIADAEEHLPPKLFDFIHMRNLVGGGIRDWEGLMGRVLKHLKPGGQLEYTDWRPLFFDHDDSGEDAAGTASIDDPQAREYVNALKGSAVKEGVDLDPVLKTASWLGVYNEVAVARKTAHFVPLQSRAGGSSERQKAELANAMLEYSFDNYGLKFVIKSGIEEKRARELMKAAVDGTRNHEKKVYYQAVFVTATKRQEAGQ</sequence>